<evidence type="ECO:0000313" key="3">
    <source>
        <dbReference type="Proteomes" id="UP000317093"/>
    </source>
</evidence>
<dbReference type="GO" id="GO:0005524">
    <property type="term" value="F:ATP binding"/>
    <property type="evidence" value="ECO:0007669"/>
    <property type="project" value="UniProtKB-KW"/>
</dbReference>
<keyword evidence="1 2" id="KW-0436">Ligase</keyword>
<dbReference type="GO" id="GO:0006412">
    <property type="term" value="P:translation"/>
    <property type="evidence" value="ECO:0007669"/>
    <property type="project" value="UniProtKB-UniRule"/>
</dbReference>
<comment type="catalytic activity">
    <reaction evidence="1">
        <text>L-glutamyl-tRNA(Gln) + L-glutamine + ATP + H2O = L-glutaminyl-tRNA(Gln) + L-glutamate + ADP + phosphate + H(+)</text>
        <dbReference type="Rhea" id="RHEA:17521"/>
        <dbReference type="Rhea" id="RHEA-COMP:9681"/>
        <dbReference type="Rhea" id="RHEA-COMP:9684"/>
        <dbReference type="ChEBI" id="CHEBI:15377"/>
        <dbReference type="ChEBI" id="CHEBI:15378"/>
        <dbReference type="ChEBI" id="CHEBI:29985"/>
        <dbReference type="ChEBI" id="CHEBI:30616"/>
        <dbReference type="ChEBI" id="CHEBI:43474"/>
        <dbReference type="ChEBI" id="CHEBI:58359"/>
        <dbReference type="ChEBI" id="CHEBI:78520"/>
        <dbReference type="ChEBI" id="CHEBI:78521"/>
        <dbReference type="ChEBI" id="CHEBI:456216"/>
    </reaction>
</comment>
<dbReference type="GO" id="GO:0006450">
    <property type="term" value="P:regulation of translational fidelity"/>
    <property type="evidence" value="ECO:0007669"/>
    <property type="project" value="InterPro"/>
</dbReference>
<dbReference type="EMBL" id="CP036279">
    <property type="protein sequence ID" value="QDU63211.1"/>
    <property type="molecule type" value="Genomic_DNA"/>
</dbReference>
<keyword evidence="3" id="KW-1185">Reference proteome</keyword>
<dbReference type="Pfam" id="PF02686">
    <property type="entry name" value="GatC"/>
    <property type="match status" value="1"/>
</dbReference>
<dbReference type="HAMAP" id="MF_00122">
    <property type="entry name" value="GatC"/>
    <property type="match status" value="1"/>
</dbReference>
<dbReference type="NCBIfam" id="TIGR00135">
    <property type="entry name" value="gatC"/>
    <property type="match status" value="1"/>
</dbReference>
<dbReference type="GO" id="GO:0070681">
    <property type="term" value="P:glutaminyl-tRNAGln biosynthesis via transamidation"/>
    <property type="evidence" value="ECO:0007669"/>
    <property type="project" value="TreeGrafter"/>
</dbReference>
<dbReference type="Proteomes" id="UP000317093">
    <property type="component" value="Chromosome"/>
</dbReference>
<accession>A0A518B8B1</accession>
<dbReference type="InterPro" id="IPR003837">
    <property type="entry name" value="GatC"/>
</dbReference>
<proteinExistence type="inferred from homology"/>
<dbReference type="GO" id="GO:0050566">
    <property type="term" value="F:asparaginyl-tRNA synthase (glutamine-hydrolyzing) activity"/>
    <property type="evidence" value="ECO:0007669"/>
    <property type="project" value="RHEA"/>
</dbReference>
<dbReference type="GO" id="GO:0050567">
    <property type="term" value="F:glutaminyl-tRNA synthase (glutamine-hydrolyzing) activity"/>
    <property type="evidence" value="ECO:0007669"/>
    <property type="project" value="UniProtKB-UniRule"/>
</dbReference>
<dbReference type="GO" id="GO:0016740">
    <property type="term" value="F:transferase activity"/>
    <property type="evidence" value="ECO:0007669"/>
    <property type="project" value="UniProtKB-KW"/>
</dbReference>
<dbReference type="SUPFAM" id="SSF141000">
    <property type="entry name" value="Glu-tRNAGln amidotransferase C subunit"/>
    <property type="match status" value="1"/>
</dbReference>
<keyword evidence="1" id="KW-0547">Nucleotide-binding</keyword>
<comment type="function">
    <text evidence="1">Allows the formation of correctly charged Asn-tRNA(Asn) or Gln-tRNA(Gln) through the transamidation of misacylated Asp-tRNA(Asn) or Glu-tRNA(Gln) in organisms which lack either or both of asparaginyl-tRNA or glutaminyl-tRNA synthetases. The reaction takes place in the presence of glutamine and ATP through an activated phospho-Asp-tRNA(Asn) or phospho-Glu-tRNA(Gln).</text>
</comment>
<gene>
    <name evidence="1 2" type="primary">gatC</name>
    <name evidence="2" type="ORF">Pan216_40890</name>
</gene>
<dbReference type="KEGG" id="knv:Pan216_40890"/>
<reference evidence="2 3" key="1">
    <citation type="submission" date="2019-02" db="EMBL/GenBank/DDBJ databases">
        <title>Deep-cultivation of Planctomycetes and their phenomic and genomic characterization uncovers novel biology.</title>
        <authorList>
            <person name="Wiegand S."/>
            <person name="Jogler M."/>
            <person name="Boedeker C."/>
            <person name="Pinto D."/>
            <person name="Vollmers J."/>
            <person name="Rivas-Marin E."/>
            <person name="Kohn T."/>
            <person name="Peeters S.H."/>
            <person name="Heuer A."/>
            <person name="Rast P."/>
            <person name="Oberbeckmann S."/>
            <person name="Bunk B."/>
            <person name="Jeske O."/>
            <person name="Meyerdierks A."/>
            <person name="Storesund J.E."/>
            <person name="Kallscheuer N."/>
            <person name="Luecker S."/>
            <person name="Lage O.M."/>
            <person name="Pohl T."/>
            <person name="Merkel B.J."/>
            <person name="Hornburger P."/>
            <person name="Mueller R.-W."/>
            <person name="Bruemmer F."/>
            <person name="Labrenz M."/>
            <person name="Spormann A.M."/>
            <person name="Op den Camp H."/>
            <person name="Overmann J."/>
            <person name="Amann R."/>
            <person name="Jetten M.S.M."/>
            <person name="Mascher T."/>
            <person name="Medema M.H."/>
            <person name="Devos D.P."/>
            <person name="Kaster A.-K."/>
            <person name="Ovreas L."/>
            <person name="Rohde M."/>
            <person name="Galperin M.Y."/>
            <person name="Jogler C."/>
        </authorList>
    </citation>
    <scope>NUCLEOTIDE SEQUENCE [LARGE SCALE GENOMIC DNA]</scope>
    <source>
        <strain evidence="2 3">Pan216</strain>
    </source>
</reference>
<dbReference type="EC" id="6.3.5.-" evidence="1"/>
<organism evidence="2 3">
    <name type="scientific">Kolteria novifilia</name>
    <dbReference type="NCBI Taxonomy" id="2527975"/>
    <lineage>
        <taxon>Bacteria</taxon>
        <taxon>Pseudomonadati</taxon>
        <taxon>Planctomycetota</taxon>
        <taxon>Planctomycetia</taxon>
        <taxon>Kolteriales</taxon>
        <taxon>Kolteriaceae</taxon>
        <taxon>Kolteria</taxon>
    </lineage>
</organism>
<name>A0A518B8B1_9BACT</name>
<dbReference type="Gene3D" id="1.10.20.60">
    <property type="entry name" value="Glu-tRNAGln amidotransferase C subunit, N-terminal domain"/>
    <property type="match status" value="1"/>
</dbReference>
<dbReference type="OrthoDB" id="9813938at2"/>
<dbReference type="AlphaFoldDB" id="A0A518B8B1"/>
<dbReference type="InterPro" id="IPR036113">
    <property type="entry name" value="Asp/Glu-ADT_sf_sub_c"/>
</dbReference>
<evidence type="ECO:0000313" key="2">
    <source>
        <dbReference type="EMBL" id="QDU63211.1"/>
    </source>
</evidence>
<sequence>MSFSREQVDKVALLSRLELTDEEKDRISQQLGSILDYIEQLGELDTEGVEPLAHCLPIQNVFREDVVEESLSIDEALGNAPKRRDEFFAVPPPIEK</sequence>
<comment type="similarity">
    <text evidence="1">Belongs to the GatC family.</text>
</comment>
<keyword evidence="2" id="KW-0808">Transferase</keyword>
<dbReference type="PANTHER" id="PTHR15004:SF0">
    <property type="entry name" value="GLUTAMYL-TRNA(GLN) AMIDOTRANSFERASE SUBUNIT C, MITOCHONDRIAL"/>
    <property type="match status" value="1"/>
</dbReference>
<keyword evidence="1" id="KW-0067">ATP-binding</keyword>
<evidence type="ECO:0000256" key="1">
    <source>
        <dbReference type="HAMAP-Rule" id="MF_00122"/>
    </source>
</evidence>
<keyword evidence="1" id="KW-0648">Protein biosynthesis</keyword>
<dbReference type="PANTHER" id="PTHR15004">
    <property type="entry name" value="GLUTAMYL-TRNA(GLN) AMIDOTRANSFERASE SUBUNIT C, MITOCHONDRIAL"/>
    <property type="match status" value="1"/>
</dbReference>
<protein>
    <recommendedName>
        <fullName evidence="1">Aspartyl/glutamyl-tRNA(Asn/Gln) amidotransferase subunit C</fullName>
        <shortName evidence="1">Asp/Glu-ADT subunit C</shortName>
        <ecNumber evidence="1">6.3.5.-</ecNumber>
    </recommendedName>
</protein>
<comment type="subunit">
    <text evidence="1">Heterotrimer of A, B and C subunits.</text>
</comment>
<dbReference type="RefSeq" id="WP_145260492.1">
    <property type="nucleotide sequence ID" value="NZ_CP036279.1"/>
</dbReference>
<comment type="catalytic activity">
    <reaction evidence="1">
        <text>L-aspartyl-tRNA(Asn) + L-glutamine + ATP + H2O = L-asparaginyl-tRNA(Asn) + L-glutamate + ADP + phosphate + 2 H(+)</text>
        <dbReference type="Rhea" id="RHEA:14513"/>
        <dbReference type="Rhea" id="RHEA-COMP:9674"/>
        <dbReference type="Rhea" id="RHEA-COMP:9677"/>
        <dbReference type="ChEBI" id="CHEBI:15377"/>
        <dbReference type="ChEBI" id="CHEBI:15378"/>
        <dbReference type="ChEBI" id="CHEBI:29985"/>
        <dbReference type="ChEBI" id="CHEBI:30616"/>
        <dbReference type="ChEBI" id="CHEBI:43474"/>
        <dbReference type="ChEBI" id="CHEBI:58359"/>
        <dbReference type="ChEBI" id="CHEBI:78515"/>
        <dbReference type="ChEBI" id="CHEBI:78516"/>
        <dbReference type="ChEBI" id="CHEBI:456216"/>
    </reaction>
</comment>